<evidence type="ECO:0000313" key="3">
    <source>
        <dbReference type="Proteomes" id="UP000194450"/>
    </source>
</evidence>
<dbReference type="InterPro" id="IPR007410">
    <property type="entry name" value="LpqE-like"/>
</dbReference>
<keyword evidence="3" id="KW-1185">Reference proteome</keyword>
<protein>
    <recommendedName>
        <fullName evidence="4">Copper(I)-binding protein</fullName>
    </recommendedName>
</protein>
<dbReference type="EMBL" id="FXWH01000003">
    <property type="protein sequence ID" value="SMQ80277.1"/>
    <property type="molecule type" value="Genomic_DNA"/>
</dbReference>
<dbReference type="PANTHER" id="PTHR36302">
    <property type="entry name" value="BLR7088 PROTEIN"/>
    <property type="match status" value="1"/>
</dbReference>
<dbReference type="InterPro" id="IPR058248">
    <property type="entry name" value="Lxx211020-like"/>
</dbReference>
<sequence length="145" mass="16192">MNRLFKIMLTIAMVSTSFFNTAQANTEFTISDVWAKQSIPGAENGAAYFTITNKSSESLYLVGANTEVARAVEVHEHIHEQDVMRMRRVGELEIEANKTITFAPGGLHLMMFGIKEPLTPGQTFEIQLLFKGEETKSILAEVRPI</sequence>
<dbReference type="Pfam" id="PF04314">
    <property type="entry name" value="PCuAC"/>
    <property type="match status" value="1"/>
</dbReference>
<feature type="signal peptide" evidence="1">
    <location>
        <begin position="1"/>
        <end position="24"/>
    </location>
</feature>
<dbReference type="Gene3D" id="2.60.40.1890">
    <property type="entry name" value="PCu(A)C copper chaperone"/>
    <property type="match status" value="1"/>
</dbReference>
<dbReference type="AlphaFoldDB" id="A0A1Y6FYZ0"/>
<dbReference type="RefSeq" id="WP_086435199.1">
    <property type="nucleotide sequence ID" value="NZ_FXWH01000003.1"/>
</dbReference>
<evidence type="ECO:0000313" key="2">
    <source>
        <dbReference type="EMBL" id="SMQ80277.1"/>
    </source>
</evidence>
<dbReference type="InterPro" id="IPR036182">
    <property type="entry name" value="PCuAC_sf"/>
</dbReference>
<evidence type="ECO:0000256" key="1">
    <source>
        <dbReference type="SAM" id="SignalP"/>
    </source>
</evidence>
<evidence type="ECO:0008006" key="4">
    <source>
        <dbReference type="Google" id="ProtNLM"/>
    </source>
</evidence>
<name>A0A1Y6FYZ0_9GAMM</name>
<reference evidence="3" key="1">
    <citation type="submission" date="2017-04" db="EMBL/GenBank/DDBJ databases">
        <authorList>
            <person name="Varghese N."/>
            <person name="Submissions S."/>
        </authorList>
    </citation>
    <scope>NUCLEOTIDE SEQUENCE [LARGE SCALE GENOMIC DNA]</scope>
</reference>
<dbReference type="Proteomes" id="UP000194450">
    <property type="component" value="Unassembled WGS sequence"/>
</dbReference>
<dbReference type="SUPFAM" id="SSF110087">
    <property type="entry name" value="DR1885-like metal-binding protein"/>
    <property type="match status" value="1"/>
</dbReference>
<gene>
    <name evidence="2" type="ORF">SAMN06297229_2051</name>
</gene>
<keyword evidence="1" id="KW-0732">Signal</keyword>
<dbReference type="PANTHER" id="PTHR36302:SF1">
    <property type="entry name" value="COPPER CHAPERONE PCU(A)C"/>
    <property type="match status" value="1"/>
</dbReference>
<dbReference type="OrthoDB" id="9796962at2"/>
<feature type="chain" id="PRO_5013096932" description="Copper(I)-binding protein" evidence="1">
    <location>
        <begin position="25"/>
        <end position="145"/>
    </location>
</feature>
<organism evidence="2 3">
    <name type="scientific">Pseudidiomarina planktonica</name>
    <dbReference type="NCBI Taxonomy" id="1323738"/>
    <lineage>
        <taxon>Bacteria</taxon>
        <taxon>Pseudomonadati</taxon>
        <taxon>Pseudomonadota</taxon>
        <taxon>Gammaproteobacteria</taxon>
        <taxon>Alteromonadales</taxon>
        <taxon>Idiomarinaceae</taxon>
        <taxon>Pseudidiomarina</taxon>
    </lineage>
</organism>
<accession>A0A1Y6FYZ0</accession>
<proteinExistence type="predicted"/>